<keyword evidence="4" id="KW-0732">Signal</keyword>
<dbReference type="Proteomes" id="UP000069697">
    <property type="component" value="Unassembled WGS sequence"/>
</dbReference>
<dbReference type="PRINTS" id="PR00032">
    <property type="entry name" value="HTHARAC"/>
</dbReference>
<dbReference type="SMART" id="SM00342">
    <property type="entry name" value="HTH_ARAC"/>
    <property type="match status" value="1"/>
</dbReference>
<dbReference type="InterPro" id="IPR009057">
    <property type="entry name" value="Homeodomain-like_sf"/>
</dbReference>
<keyword evidence="5" id="KW-0805">Transcription regulation</keyword>
<keyword evidence="3" id="KW-0813">Transport</keyword>
<evidence type="ECO:0000259" key="9">
    <source>
        <dbReference type="PROSITE" id="PS01124"/>
    </source>
</evidence>
<dbReference type="Pfam" id="PF12833">
    <property type="entry name" value="HTH_18"/>
    <property type="match status" value="1"/>
</dbReference>
<feature type="region of interest" description="Disordered" evidence="8">
    <location>
        <begin position="349"/>
        <end position="382"/>
    </location>
</feature>
<sequence>MNDDDLMLWDYTNIQLMDIRYKFLNPGEALSSYRFPASGYLYIARGTACFRLDGVKHDVERFYIIHSGKGGHLDIGPVRERMEYYLVLYKTSLSNTAVPSVQRQFESSSPFQRKYAFAPNDPVELLLQLKQMLHIWLKPNSLERLQVKSQLYQFAYEVERQWKIHTEANVKPDLVEQATAYIREHYRESITLSTVAERLNYSAPYVAKQFKNKTGNSLIDYLIQVRMEIACELLEQTEASLQEVASGVGYTDASYFIRIFKKTVGVTPGNYRSEARDQTKRMDRPITRLRLSNAERRGQGYIGNEYDNHYQHIERDDLSMYRNTKVSLGAVMLLCLTIMVSACAPAGGNAGTTSTSTVETQTSQQASTTPSGRLYTDNQGHEVSIPEKPQRVVLQGNSIGDLLALGVQPVGIDRRFIANSAYEDKEITPAEDIGFPTSFEKILSLEPDLTMLGYVLDKQYDEISKISPTVVFDQNLPLNERLPVIGEIVGRQDEAKQLLADYNVKAEKMWSEIRAQGQVAEGETAVVLMYYWDRTMYLMKTGGVPELLYQPQGYKMSEKVKGIEPAAGSPFIEISPELMHEMLVGDHLFVLYPENDEAESSFKELLETPLWKKLPAVQSGKVTFIESKWNYEDMLTSDMLLDEFPKMIAE</sequence>
<proteinExistence type="inferred from homology"/>
<dbReference type="Gene3D" id="3.40.50.1980">
    <property type="entry name" value="Nitrogenase molybdenum iron protein domain"/>
    <property type="match status" value="2"/>
</dbReference>
<dbReference type="GO" id="GO:1901678">
    <property type="term" value="P:iron coordination entity transport"/>
    <property type="evidence" value="ECO:0007669"/>
    <property type="project" value="UniProtKB-ARBA"/>
</dbReference>
<comment type="similarity">
    <text evidence="2">Belongs to the bacterial solute-binding protein 8 family.</text>
</comment>
<evidence type="ECO:0000256" key="3">
    <source>
        <dbReference type="ARBA" id="ARBA00022448"/>
    </source>
</evidence>
<evidence type="ECO:0000256" key="7">
    <source>
        <dbReference type="ARBA" id="ARBA00023163"/>
    </source>
</evidence>
<dbReference type="GO" id="GO:0030288">
    <property type="term" value="C:outer membrane-bounded periplasmic space"/>
    <property type="evidence" value="ECO:0007669"/>
    <property type="project" value="TreeGrafter"/>
</dbReference>
<dbReference type="GO" id="GO:0043565">
    <property type="term" value="F:sequence-specific DNA binding"/>
    <property type="evidence" value="ECO:0007669"/>
    <property type="project" value="InterPro"/>
</dbReference>
<comment type="caution">
    <text evidence="11">The sequence shown here is derived from an EMBL/GenBank/DDBJ whole genome shotgun (WGS) entry which is preliminary data.</text>
</comment>
<keyword evidence="7" id="KW-0804">Transcription</keyword>
<organism evidence="11 12">
    <name type="scientific">Paenibacillus amylolyticus</name>
    <dbReference type="NCBI Taxonomy" id="1451"/>
    <lineage>
        <taxon>Bacteria</taxon>
        <taxon>Bacillati</taxon>
        <taxon>Bacillota</taxon>
        <taxon>Bacilli</taxon>
        <taxon>Bacillales</taxon>
        <taxon>Paenibacillaceae</taxon>
        <taxon>Paenibacillus</taxon>
    </lineage>
</organism>
<dbReference type="PROSITE" id="PS50983">
    <property type="entry name" value="FE_B12_PBP"/>
    <property type="match status" value="1"/>
</dbReference>
<evidence type="ECO:0000256" key="1">
    <source>
        <dbReference type="ARBA" id="ARBA00004196"/>
    </source>
</evidence>
<dbReference type="AlphaFoldDB" id="A0A100VNT0"/>
<evidence type="ECO:0000256" key="6">
    <source>
        <dbReference type="ARBA" id="ARBA00023125"/>
    </source>
</evidence>
<dbReference type="InterPro" id="IPR018060">
    <property type="entry name" value="HTH_AraC"/>
</dbReference>
<dbReference type="PANTHER" id="PTHR30532:SF26">
    <property type="entry name" value="IRON(3+)-HYDROXAMATE-BINDING PROTEIN FHUD"/>
    <property type="match status" value="1"/>
</dbReference>
<dbReference type="PANTHER" id="PTHR30532">
    <property type="entry name" value="IRON III DICITRATE-BINDING PERIPLASMIC PROTEIN"/>
    <property type="match status" value="1"/>
</dbReference>
<comment type="subcellular location">
    <subcellularLocation>
        <location evidence="1">Cell envelope</location>
    </subcellularLocation>
</comment>
<dbReference type="PROSITE" id="PS01124">
    <property type="entry name" value="HTH_ARAC_FAMILY_2"/>
    <property type="match status" value="1"/>
</dbReference>
<evidence type="ECO:0000256" key="2">
    <source>
        <dbReference type="ARBA" id="ARBA00008814"/>
    </source>
</evidence>
<accession>A0A100VNT0</accession>
<dbReference type="SUPFAM" id="SSF46689">
    <property type="entry name" value="Homeodomain-like"/>
    <property type="match status" value="2"/>
</dbReference>
<dbReference type="EMBL" id="BCNV01000001">
    <property type="protein sequence ID" value="GAS83277.1"/>
    <property type="molecule type" value="Genomic_DNA"/>
</dbReference>
<protein>
    <submittedName>
        <fullName evidence="11">ABC transporter</fullName>
    </submittedName>
</protein>
<evidence type="ECO:0000256" key="4">
    <source>
        <dbReference type="ARBA" id="ARBA00022729"/>
    </source>
</evidence>
<dbReference type="GO" id="GO:0003700">
    <property type="term" value="F:DNA-binding transcription factor activity"/>
    <property type="evidence" value="ECO:0007669"/>
    <property type="project" value="InterPro"/>
</dbReference>
<dbReference type="InterPro" id="IPR018062">
    <property type="entry name" value="HTH_AraC-typ_CS"/>
</dbReference>
<dbReference type="InterPro" id="IPR020449">
    <property type="entry name" value="Tscrpt_reg_AraC-type_HTH"/>
</dbReference>
<evidence type="ECO:0000256" key="5">
    <source>
        <dbReference type="ARBA" id="ARBA00023015"/>
    </source>
</evidence>
<keyword evidence="6" id="KW-0238">DNA-binding</keyword>
<reference evidence="12" key="2">
    <citation type="submission" date="2016-01" db="EMBL/GenBank/DDBJ databases">
        <title>Draft Genome Sequence of Paenibacillus amylolyticus Heshi-A3 that Was Isolated from Fermented Rice Bran with Aging Salted Mackerel, Which Was Named Heshiko as Traditional Fermented Seafood in Japan.</title>
        <authorList>
            <person name="Akuzawa S."/>
            <person name="Nakagawa J."/>
            <person name="Kanekatsu T."/>
            <person name="Kubota E."/>
            <person name="Ohtake R."/>
            <person name="Suzuki T."/>
            <person name="Kanesaki Y."/>
        </authorList>
    </citation>
    <scope>NUCLEOTIDE SEQUENCE [LARGE SCALE GENOMIC DNA]</scope>
    <source>
        <strain evidence="12">Heshi-A3</strain>
    </source>
</reference>
<dbReference type="RefSeq" id="WP_062835640.1">
    <property type="nucleotide sequence ID" value="NZ_BCNV01000001.1"/>
</dbReference>
<feature type="compositionally biased region" description="Low complexity" evidence="8">
    <location>
        <begin position="352"/>
        <end position="371"/>
    </location>
</feature>
<name>A0A100VNT0_PAEAM</name>
<evidence type="ECO:0000313" key="12">
    <source>
        <dbReference type="Proteomes" id="UP000069697"/>
    </source>
</evidence>
<reference evidence="11 12" key="1">
    <citation type="journal article" date="2016" name="Genome Announc.">
        <title>Draft Genome Sequence of Paenibacillus amylolyticus Heshi-A3, Isolated from Fermented Rice Bran in a Japanese Fermented Seafood Dish.</title>
        <authorList>
            <person name="Akuzawa S."/>
            <person name="Nagaoka J."/>
            <person name="Kanekatsu M."/>
            <person name="Kubota E."/>
            <person name="Ohtake R."/>
            <person name="Suzuki T."/>
            <person name="Kanesaki Y."/>
        </authorList>
    </citation>
    <scope>NUCLEOTIDE SEQUENCE [LARGE SCALE GENOMIC DNA]</scope>
    <source>
        <strain evidence="11 12">Heshi-A3</strain>
    </source>
</reference>
<evidence type="ECO:0000313" key="11">
    <source>
        <dbReference type="EMBL" id="GAS83277.1"/>
    </source>
</evidence>
<dbReference type="Gene3D" id="1.10.10.60">
    <property type="entry name" value="Homeodomain-like"/>
    <property type="match status" value="2"/>
</dbReference>
<dbReference type="InterPro" id="IPR051313">
    <property type="entry name" value="Bact_iron-sidero_bind"/>
</dbReference>
<dbReference type="SUPFAM" id="SSF53807">
    <property type="entry name" value="Helical backbone' metal receptor"/>
    <property type="match status" value="1"/>
</dbReference>
<dbReference type="InterPro" id="IPR002491">
    <property type="entry name" value="ABC_transptr_periplasmic_BD"/>
</dbReference>
<dbReference type="PROSITE" id="PS00041">
    <property type="entry name" value="HTH_ARAC_FAMILY_1"/>
    <property type="match status" value="1"/>
</dbReference>
<feature type="domain" description="Fe/B12 periplasmic-binding" evidence="10">
    <location>
        <begin position="390"/>
        <end position="650"/>
    </location>
</feature>
<evidence type="ECO:0000256" key="8">
    <source>
        <dbReference type="SAM" id="MobiDB-lite"/>
    </source>
</evidence>
<feature type="domain" description="HTH araC/xylS-type" evidence="9">
    <location>
        <begin position="176"/>
        <end position="274"/>
    </location>
</feature>
<gene>
    <name evidence="11" type="ORF">PAHA3_3355</name>
</gene>
<dbReference type="Pfam" id="PF01497">
    <property type="entry name" value="Peripla_BP_2"/>
    <property type="match status" value="1"/>
</dbReference>
<evidence type="ECO:0000259" key="10">
    <source>
        <dbReference type="PROSITE" id="PS50983"/>
    </source>
</evidence>